<name>A0AA44XZV1_BURVI</name>
<evidence type="ECO:0000313" key="1">
    <source>
        <dbReference type="EMBL" id="PRH41688.1"/>
    </source>
</evidence>
<dbReference type="EMBL" id="PVHK01000098">
    <property type="protein sequence ID" value="PRH41688.1"/>
    <property type="molecule type" value="Genomic_DNA"/>
</dbReference>
<gene>
    <name evidence="1" type="ORF">C6T65_14100</name>
</gene>
<evidence type="ECO:0000313" key="2">
    <source>
        <dbReference type="Proteomes" id="UP000237632"/>
    </source>
</evidence>
<dbReference type="Proteomes" id="UP000237632">
    <property type="component" value="Unassembled WGS sequence"/>
</dbReference>
<accession>A0AA44XZV1</accession>
<reference evidence="1 2" key="1">
    <citation type="submission" date="2018-03" db="EMBL/GenBank/DDBJ databases">
        <authorList>
            <person name="Nguyen K."/>
            <person name="Fouts D."/>
            <person name="Sutton G."/>
        </authorList>
    </citation>
    <scope>NUCLEOTIDE SEQUENCE [LARGE SCALE GENOMIC DNA]</scope>
    <source>
        <strain evidence="1 2">AU3578</strain>
    </source>
</reference>
<protein>
    <submittedName>
        <fullName evidence="1">Uncharacterized protein</fullName>
    </submittedName>
</protein>
<organism evidence="1 2">
    <name type="scientific">Burkholderia vietnamiensis</name>
    <dbReference type="NCBI Taxonomy" id="60552"/>
    <lineage>
        <taxon>Bacteria</taxon>
        <taxon>Pseudomonadati</taxon>
        <taxon>Pseudomonadota</taxon>
        <taxon>Betaproteobacteria</taxon>
        <taxon>Burkholderiales</taxon>
        <taxon>Burkholderiaceae</taxon>
        <taxon>Burkholderia</taxon>
        <taxon>Burkholderia cepacia complex</taxon>
    </lineage>
</organism>
<dbReference type="AlphaFoldDB" id="A0AA44XZV1"/>
<comment type="caution">
    <text evidence="1">The sequence shown here is derived from an EMBL/GenBank/DDBJ whole genome shotgun (WGS) entry which is preliminary data.</text>
</comment>
<proteinExistence type="predicted"/>
<sequence length="67" mass="7739">MTYAQFRESSRATGSAGNRVITRRYLFVSIEFYETARRSPNAREGRPVRLRGQSGQLFNKVIHMRCG</sequence>